<dbReference type="Gene3D" id="3.90.170.10">
    <property type="entry name" value="Adenylosuccinate Synthetase, subunit A, domain 3"/>
    <property type="match status" value="1"/>
</dbReference>
<evidence type="ECO:0000256" key="1">
    <source>
        <dbReference type="ARBA" id="ARBA00022598"/>
    </source>
</evidence>
<feature type="binding site" evidence="7">
    <location>
        <position position="42"/>
    </location>
    <ligand>
        <name>Mg(2+)</name>
        <dbReference type="ChEBI" id="CHEBI:18420"/>
    </ligand>
</feature>
<name>F4KUE2_HALH1</name>
<dbReference type="PANTHER" id="PTHR11846:SF0">
    <property type="entry name" value="ADENYLOSUCCINATE SYNTHETASE"/>
    <property type="match status" value="1"/>
</dbReference>
<gene>
    <name evidence="7" type="primary">purA</name>
    <name evidence="8" type="ordered locus">Halhy_3366</name>
</gene>
<dbReference type="GO" id="GO:0044208">
    <property type="term" value="P:'de novo' AMP biosynthetic process"/>
    <property type="evidence" value="ECO:0007669"/>
    <property type="project" value="UniProtKB-UniRule"/>
</dbReference>
<dbReference type="HOGENOM" id="CLU_029848_4_0_10"/>
<dbReference type="Proteomes" id="UP000008461">
    <property type="component" value="Chromosome"/>
</dbReference>
<dbReference type="HAMAP" id="MF_00011">
    <property type="entry name" value="Adenylosucc_synth"/>
    <property type="match status" value="1"/>
</dbReference>
<keyword evidence="6 7" id="KW-0342">GTP-binding</keyword>
<feature type="active site" description="Proton donor" evidence="7">
    <location>
        <position position="43"/>
    </location>
</feature>
<feature type="binding site" description="in other chain" evidence="7">
    <location>
        <begin position="13"/>
        <end position="16"/>
    </location>
    <ligand>
        <name>IMP</name>
        <dbReference type="ChEBI" id="CHEBI:58053"/>
        <note>ligand shared between dimeric partners</note>
    </ligand>
</feature>
<feature type="binding site" evidence="7">
    <location>
        <position position="13"/>
    </location>
    <ligand>
        <name>Mg(2+)</name>
        <dbReference type="ChEBI" id="CHEBI:18420"/>
    </ligand>
</feature>
<sequence length="394" mass="43957">MKTQILLGLGYGDEGKGLTTDFLCRQANQPLVIRFSGGHQAGHTVVDAKGKRHVFSSIGAGSMAGAATYWSRYCAFAPENFLHEHRAFVGDGLTPSPTVFVDALAQVTTPYDVFHNRASEKINAHGSCGMGFGATMERNETTPYRLYVQDLFYPSVLEQKLLAIGEYYRRKVHNPMLMVDLQELVAAFKSAVAQVLPLIEVVAEKIFLEKRIYQLGYDALIFEGSQGILLDRDFGFFPNVTRAHTTSRNAMELISTYRLPLPQLYYITRAYQTRHGIGFLSNEGLKLKYTPNPRETNIYNEWQGHQRVAPLDVDLLNYALDSDRNFAGNAPKNLVITCLDQLNGPLEASIEGQIQAFDAPESLLSHLKIKPRNLFLSYADHAGGVRECGYFSST</sequence>
<dbReference type="KEGG" id="hhy:Halhy_3366"/>
<dbReference type="GO" id="GO:0005737">
    <property type="term" value="C:cytoplasm"/>
    <property type="evidence" value="ECO:0007669"/>
    <property type="project" value="UniProtKB-SubCell"/>
</dbReference>
<keyword evidence="5 7" id="KW-0460">Magnesium</keyword>
<dbReference type="InterPro" id="IPR027417">
    <property type="entry name" value="P-loop_NTPase"/>
</dbReference>
<dbReference type="UniPathway" id="UPA00075">
    <property type="reaction ID" value="UER00335"/>
</dbReference>
<evidence type="ECO:0000313" key="9">
    <source>
        <dbReference type="Proteomes" id="UP000008461"/>
    </source>
</evidence>
<dbReference type="Pfam" id="PF00709">
    <property type="entry name" value="Adenylsucc_synt"/>
    <property type="match status" value="1"/>
</dbReference>
<feature type="binding site" evidence="7">
    <location>
        <begin position="338"/>
        <end position="340"/>
    </location>
    <ligand>
        <name>GTP</name>
        <dbReference type="ChEBI" id="CHEBI:37565"/>
    </ligand>
</feature>
<keyword evidence="4 7" id="KW-0658">Purine biosynthesis</keyword>
<comment type="function">
    <text evidence="7">Plays an important role in the de novo pathway of purine nucleotide biosynthesis. Catalyzes the first committed step in the biosynthesis of AMP from IMP.</text>
</comment>
<dbReference type="GO" id="GO:0046040">
    <property type="term" value="P:IMP metabolic process"/>
    <property type="evidence" value="ECO:0007669"/>
    <property type="project" value="TreeGrafter"/>
</dbReference>
<feature type="binding site" evidence="7">
    <location>
        <begin position="42"/>
        <end position="44"/>
    </location>
    <ligand>
        <name>GTP</name>
        <dbReference type="ChEBI" id="CHEBI:37565"/>
    </ligand>
</feature>
<dbReference type="SMART" id="SM00788">
    <property type="entry name" value="Adenylsucc_synt"/>
    <property type="match status" value="1"/>
</dbReference>
<dbReference type="GO" id="GO:0000287">
    <property type="term" value="F:magnesium ion binding"/>
    <property type="evidence" value="ECO:0007669"/>
    <property type="project" value="UniProtKB-UniRule"/>
</dbReference>
<protein>
    <recommendedName>
        <fullName evidence="7">Adenylosuccinate synthetase</fullName>
        <shortName evidence="7">AMPSase</shortName>
        <shortName evidence="7">AdSS</shortName>
        <ecNumber evidence="7">6.3.4.4</ecNumber>
    </recommendedName>
    <alternativeName>
        <fullName evidence="7">IMP--aspartate ligase</fullName>
    </alternativeName>
</protein>
<evidence type="ECO:0000313" key="8">
    <source>
        <dbReference type="EMBL" id="AEE51224.1"/>
    </source>
</evidence>
<comment type="catalytic activity">
    <reaction evidence="7">
        <text>IMP + L-aspartate + GTP = N(6)-(1,2-dicarboxyethyl)-AMP + GDP + phosphate + 2 H(+)</text>
        <dbReference type="Rhea" id="RHEA:15753"/>
        <dbReference type="ChEBI" id="CHEBI:15378"/>
        <dbReference type="ChEBI" id="CHEBI:29991"/>
        <dbReference type="ChEBI" id="CHEBI:37565"/>
        <dbReference type="ChEBI" id="CHEBI:43474"/>
        <dbReference type="ChEBI" id="CHEBI:57567"/>
        <dbReference type="ChEBI" id="CHEBI:58053"/>
        <dbReference type="ChEBI" id="CHEBI:58189"/>
        <dbReference type="EC" id="6.3.4.4"/>
    </reaction>
</comment>
<evidence type="ECO:0000256" key="3">
    <source>
        <dbReference type="ARBA" id="ARBA00022741"/>
    </source>
</evidence>
<dbReference type="InterPro" id="IPR001114">
    <property type="entry name" value="Adenylosuccinate_synthetase"/>
</dbReference>
<comment type="pathway">
    <text evidence="7">Purine metabolism; AMP biosynthesis via de novo pathway; AMP from IMP: step 1/2.</text>
</comment>
<keyword evidence="1 7" id="KW-0436">Ligase</keyword>
<feature type="binding site" description="in other chain" evidence="7">
    <location>
        <position position="241"/>
    </location>
    <ligand>
        <name>IMP</name>
        <dbReference type="ChEBI" id="CHEBI:58053"/>
        <note>ligand shared between dimeric partners</note>
    </ligand>
</feature>
<feature type="binding site" evidence="7">
    <location>
        <begin position="12"/>
        <end position="18"/>
    </location>
    <ligand>
        <name>GTP</name>
        <dbReference type="ChEBI" id="CHEBI:37565"/>
    </ligand>
</feature>
<dbReference type="RefSeq" id="WP_013765765.1">
    <property type="nucleotide sequence ID" value="NC_015510.1"/>
</dbReference>
<reference key="2">
    <citation type="submission" date="2011-04" db="EMBL/GenBank/DDBJ databases">
        <title>Complete sequence of chromosome of Haliscomenobacter hydrossis DSM 1100.</title>
        <authorList>
            <consortium name="US DOE Joint Genome Institute (JGI-PGF)"/>
            <person name="Lucas S."/>
            <person name="Han J."/>
            <person name="Lapidus A."/>
            <person name="Bruce D."/>
            <person name="Goodwin L."/>
            <person name="Pitluck S."/>
            <person name="Peters L."/>
            <person name="Kyrpides N."/>
            <person name="Mavromatis K."/>
            <person name="Ivanova N."/>
            <person name="Ovchinnikova G."/>
            <person name="Pagani I."/>
            <person name="Daligault H."/>
            <person name="Detter J.C."/>
            <person name="Han C."/>
            <person name="Land M."/>
            <person name="Hauser L."/>
            <person name="Markowitz V."/>
            <person name="Cheng J.-F."/>
            <person name="Hugenholtz P."/>
            <person name="Woyke T."/>
            <person name="Wu D."/>
            <person name="Verbarg S."/>
            <person name="Frueling A."/>
            <person name="Brambilla E."/>
            <person name="Klenk H.-P."/>
            <person name="Eisen J.A."/>
        </authorList>
    </citation>
    <scope>NUCLEOTIDE SEQUENCE</scope>
    <source>
        <strain>DSM 1100</strain>
    </source>
</reference>
<keyword evidence="3 7" id="KW-0547">Nucleotide-binding</keyword>
<dbReference type="Gene3D" id="1.10.300.10">
    <property type="entry name" value="Adenylosuccinate Synthetase, subunit A, domain 2"/>
    <property type="match status" value="1"/>
</dbReference>
<evidence type="ECO:0000256" key="2">
    <source>
        <dbReference type="ARBA" id="ARBA00022723"/>
    </source>
</evidence>
<comment type="subcellular location">
    <subcellularLocation>
        <location evidence="7">Cytoplasm</location>
    </subcellularLocation>
</comment>
<dbReference type="InterPro" id="IPR042109">
    <property type="entry name" value="Adenylosuccinate_synth_dom1"/>
</dbReference>
<keyword evidence="9" id="KW-1185">Reference proteome</keyword>
<dbReference type="InterPro" id="IPR042111">
    <property type="entry name" value="Adenylosuccinate_synth_dom3"/>
</dbReference>
<comment type="cofactor">
    <cofactor evidence="7">
        <name>Mg(2+)</name>
        <dbReference type="ChEBI" id="CHEBI:18420"/>
    </cofactor>
    <text evidence="7">Binds 1 Mg(2+) ion per subunit.</text>
</comment>
<dbReference type="GO" id="GO:0004019">
    <property type="term" value="F:adenylosuccinate synthase activity"/>
    <property type="evidence" value="ECO:0007669"/>
    <property type="project" value="UniProtKB-UniRule"/>
</dbReference>
<proteinExistence type="inferred from homology"/>
<comment type="caution">
    <text evidence="7">Lacks conserved residue(s) required for the propagation of feature annotation.</text>
</comment>
<dbReference type="AlphaFoldDB" id="F4KUE2"/>
<evidence type="ECO:0000256" key="7">
    <source>
        <dbReference type="HAMAP-Rule" id="MF_00011"/>
    </source>
</evidence>
<comment type="subunit">
    <text evidence="7">Homodimer.</text>
</comment>
<reference evidence="8 9" key="1">
    <citation type="journal article" date="2011" name="Stand. Genomic Sci.">
        <title>Complete genome sequence of Haliscomenobacter hydrossis type strain (O).</title>
        <authorList>
            <consortium name="US DOE Joint Genome Institute (JGI-PGF)"/>
            <person name="Daligault H."/>
            <person name="Lapidus A."/>
            <person name="Zeytun A."/>
            <person name="Nolan M."/>
            <person name="Lucas S."/>
            <person name="Del Rio T.G."/>
            <person name="Tice H."/>
            <person name="Cheng J.F."/>
            <person name="Tapia R."/>
            <person name="Han C."/>
            <person name="Goodwin L."/>
            <person name="Pitluck S."/>
            <person name="Liolios K."/>
            <person name="Pagani I."/>
            <person name="Ivanova N."/>
            <person name="Huntemann M."/>
            <person name="Mavromatis K."/>
            <person name="Mikhailova N."/>
            <person name="Pati A."/>
            <person name="Chen A."/>
            <person name="Palaniappan K."/>
            <person name="Land M."/>
            <person name="Hauser L."/>
            <person name="Brambilla E.M."/>
            <person name="Rohde M."/>
            <person name="Verbarg S."/>
            <person name="Goker M."/>
            <person name="Bristow J."/>
            <person name="Eisen J.A."/>
            <person name="Markowitz V."/>
            <person name="Hugenholtz P."/>
            <person name="Kyrpides N.C."/>
            <person name="Klenk H.P."/>
            <person name="Woyke T."/>
        </authorList>
    </citation>
    <scope>NUCLEOTIDE SEQUENCE [LARGE SCALE GENOMIC DNA]</scope>
    <source>
        <strain evidence="9">ATCC 27775 / DSM 1100 / LMG 10767 / O</strain>
    </source>
</reference>
<dbReference type="eggNOG" id="COG0104">
    <property type="taxonomic scope" value="Bacteria"/>
</dbReference>
<dbReference type="GO" id="GO:0005525">
    <property type="term" value="F:GTP binding"/>
    <property type="evidence" value="ECO:0007669"/>
    <property type="project" value="UniProtKB-UniRule"/>
</dbReference>
<feature type="active site" description="Proton acceptor" evidence="7">
    <location>
        <position position="13"/>
    </location>
</feature>
<dbReference type="STRING" id="760192.Halhy_3366"/>
<evidence type="ECO:0000256" key="6">
    <source>
        <dbReference type="ARBA" id="ARBA00023134"/>
    </source>
</evidence>
<feature type="binding site" description="in other chain" evidence="7">
    <location>
        <position position="226"/>
    </location>
    <ligand>
        <name>IMP</name>
        <dbReference type="ChEBI" id="CHEBI:58053"/>
        <note>ligand shared between dimeric partners</note>
    </ligand>
</feature>
<keyword evidence="7" id="KW-0963">Cytoplasm</keyword>
<keyword evidence="2 7" id="KW-0479">Metal-binding</keyword>
<dbReference type="Gene3D" id="3.40.440.10">
    <property type="entry name" value="Adenylosuccinate Synthetase, subunit A, domain 1"/>
    <property type="match status" value="1"/>
</dbReference>
<accession>F4KUE2</accession>
<dbReference type="SUPFAM" id="SSF52540">
    <property type="entry name" value="P-loop containing nucleoside triphosphate hydrolases"/>
    <property type="match status" value="1"/>
</dbReference>
<dbReference type="PANTHER" id="PTHR11846">
    <property type="entry name" value="ADENYLOSUCCINATE SYNTHETASE"/>
    <property type="match status" value="1"/>
</dbReference>
<dbReference type="InterPro" id="IPR042110">
    <property type="entry name" value="Adenylosuccinate_synth_dom2"/>
</dbReference>
<dbReference type="EC" id="6.3.4.4" evidence="7"/>
<evidence type="ECO:0000256" key="4">
    <source>
        <dbReference type="ARBA" id="ARBA00022755"/>
    </source>
</evidence>
<dbReference type="EMBL" id="CP002691">
    <property type="protein sequence ID" value="AEE51224.1"/>
    <property type="molecule type" value="Genomic_DNA"/>
</dbReference>
<organism evidence="8 9">
    <name type="scientific">Haliscomenobacter hydrossis (strain ATCC 27775 / DSM 1100 / LMG 10767 / O)</name>
    <dbReference type="NCBI Taxonomy" id="760192"/>
    <lineage>
        <taxon>Bacteria</taxon>
        <taxon>Pseudomonadati</taxon>
        <taxon>Bacteroidota</taxon>
        <taxon>Saprospiria</taxon>
        <taxon>Saprospirales</taxon>
        <taxon>Haliscomenobacteraceae</taxon>
        <taxon>Haliscomenobacter</taxon>
    </lineage>
</organism>
<comment type="similarity">
    <text evidence="7">Belongs to the adenylosuccinate synthetase family.</text>
</comment>
<evidence type="ECO:0000256" key="5">
    <source>
        <dbReference type="ARBA" id="ARBA00022842"/>
    </source>
</evidence>